<dbReference type="Proteomes" id="UP001178507">
    <property type="component" value="Unassembled WGS sequence"/>
</dbReference>
<protein>
    <submittedName>
        <fullName evidence="1">Uncharacterized protein</fullName>
    </submittedName>
</protein>
<dbReference type="AlphaFoldDB" id="A0AA36IET7"/>
<dbReference type="EMBL" id="CAUJNA010001236">
    <property type="protein sequence ID" value="CAJ1385433.1"/>
    <property type="molecule type" value="Genomic_DNA"/>
</dbReference>
<comment type="caution">
    <text evidence="1">The sequence shown here is derived from an EMBL/GenBank/DDBJ whole genome shotgun (WGS) entry which is preliminary data.</text>
</comment>
<sequence length="212" mass="22610">MKSLIMNSRGEGIRGTLASWLTALVGEGPVSLSLATAELYAPTAQRRRCCCTATEALQALERFVAQGRPSFMACALDFAVPAQGGSYVTQAQWIDLGVDELLSDDAQGLKSVKEFLSGHRGIAPQPLLEQLLPALCGDRVLHLVICGPKEDPAIGAARELAALLSRDAWPPRSLEMTALREGFAHEETLAGDVLLGAFQESFAAFTALLCLN</sequence>
<reference evidence="1" key="1">
    <citation type="submission" date="2023-08" db="EMBL/GenBank/DDBJ databases">
        <authorList>
            <person name="Chen Y."/>
            <person name="Shah S."/>
            <person name="Dougan E. K."/>
            <person name="Thang M."/>
            <person name="Chan C."/>
        </authorList>
    </citation>
    <scope>NUCLEOTIDE SEQUENCE</scope>
</reference>
<keyword evidence="2" id="KW-1185">Reference proteome</keyword>
<evidence type="ECO:0000313" key="2">
    <source>
        <dbReference type="Proteomes" id="UP001178507"/>
    </source>
</evidence>
<accession>A0AA36IET7</accession>
<proteinExistence type="predicted"/>
<name>A0AA36IET7_9DINO</name>
<organism evidence="1 2">
    <name type="scientific">Effrenium voratum</name>
    <dbReference type="NCBI Taxonomy" id="2562239"/>
    <lineage>
        <taxon>Eukaryota</taxon>
        <taxon>Sar</taxon>
        <taxon>Alveolata</taxon>
        <taxon>Dinophyceae</taxon>
        <taxon>Suessiales</taxon>
        <taxon>Symbiodiniaceae</taxon>
        <taxon>Effrenium</taxon>
    </lineage>
</organism>
<evidence type="ECO:0000313" key="1">
    <source>
        <dbReference type="EMBL" id="CAJ1385433.1"/>
    </source>
</evidence>
<gene>
    <name evidence="1" type="ORF">EVOR1521_LOCUS12040</name>
</gene>